<keyword evidence="2" id="KW-1185">Reference proteome</keyword>
<dbReference type="EMBL" id="SOYY01000013">
    <property type="protein sequence ID" value="KAA0713060.1"/>
    <property type="molecule type" value="Genomic_DNA"/>
</dbReference>
<reference evidence="1 2" key="1">
    <citation type="journal article" date="2019" name="Mol. Ecol. Resour.">
        <title>Chromosome-level genome assembly of Triplophysa tibetana, a fish adapted to the harsh high-altitude environment of the Tibetan Plateau.</title>
        <authorList>
            <person name="Yang X."/>
            <person name="Liu H."/>
            <person name="Ma Z."/>
            <person name="Zou Y."/>
            <person name="Zou M."/>
            <person name="Mao Y."/>
            <person name="Li X."/>
            <person name="Wang H."/>
            <person name="Chen T."/>
            <person name="Wang W."/>
            <person name="Yang R."/>
        </authorList>
    </citation>
    <scope>NUCLEOTIDE SEQUENCE [LARGE SCALE GENOMIC DNA]</scope>
    <source>
        <strain evidence="1">TTIB1903HZAU</strain>
        <tissue evidence="1">Muscle</tissue>
    </source>
</reference>
<dbReference type="Proteomes" id="UP000324632">
    <property type="component" value="Chromosome 13"/>
</dbReference>
<accession>A0A5A9NTM4</accession>
<organism evidence="1 2">
    <name type="scientific">Triplophysa tibetana</name>
    <dbReference type="NCBI Taxonomy" id="1572043"/>
    <lineage>
        <taxon>Eukaryota</taxon>
        <taxon>Metazoa</taxon>
        <taxon>Chordata</taxon>
        <taxon>Craniata</taxon>
        <taxon>Vertebrata</taxon>
        <taxon>Euteleostomi</taxon>
        <taxon>Actinopterygii</taxon>
        <taxon>Neopterygii</taxon>
        <taxon>Teleostei</taxon>
        <taxon>Ostariophysi</taxon>
        <taxon>Cypriniformes</taxon>
        <taxon>Nemacheilidae</taxon>
        <taxon>Triplophysa</taxon>
    </lineage>
</organism>
<comment type="caution">
    <text evidence="1">The sequence shown here is derived from an EMBL/GenBank/DDBJ whole genome shotgun (WGS) entry which is preliminary data.</text>
</comment>
<evidence type="ECO:0000313" key="2">
    <source>
        <dbReference type="Proteomes" id="UP000324632"/>
    </source>
</evidence>
<sequence>MVFGESWPQGVFRVLEEDKISFLGLKIDNLKIDNQSIRAAEQRYLEDTHPNRTHEQRERQKPFLDKFTTSPAFDNEKSRYGNFRFTFPLTELMEEYRNEMCGGKNPVLREFKTIFYKQEIMLFLYTAQKSMRTLKISQRLNPVYLLIIMGIQ</sequence>
<gene>
    <name evidence="1" type="ORF">E1301_Tti016467</name>
</gene>
<protein>
    <submittedName>
        <fullName evidence="1">Uncharacterized protein</fullName>
    </submittedName>
</protein>
<name>A0A5A9NTM4_9TELE</name>
<dbReference type="AlphaFoldDB" id="A0A5A9NTM4"/>
<proteinExistence type="predicted"/>
<evidence type="ECO:0000313" key="1">
    <source>
        <dbReference type="EMBL" id="KAA0713060.1"/>
    </source>
</evidence>